<dbReference type="Ensembl" id="ENSCPRT00005020952.1">
    <property type="protein sequence ID" value="ENSCPRP00005017906.1"/>
    <property type="gene ID" value="ENSCPRG00005012460.1"/>
</dbReference>
<dbReference type="GeneTree" id="ENSGT00940000157404"/>
<protein>
    <submittedName>
        <fullName evidence="2">Mono-ADP ribosylhydrolase 2</fullName>
    </submittedName>
</protein>
<feature type="compositionally biased region" description="Acidic residues" evidence="1">
    <location>
        <begin position="92"/>
        <end position="102"/>
    </location>
</feature>
<keyword evidence="3" id="KW-1185">Reference proteome</keyword>
<dbReference type="AlphaFoldDB" id="A0A7M4FYX6"/>
<proteinExistence type="predicted"/>
<gene>
    <name evidence="2" type="primary">MACROD2</name>
</gene>
<dbReference type="Proteomes" id="UP000594220">
    <property type="component" value="Unplaced"/>
</dbReference>
<reference evidence="2" key="1">
    <citation type="submission" date="2025-08" db="UniProtKB">
        <authorList>
            <consortium name="Ensembl"/>
        </authorList>
    </citation>
    <scope>IDENTIFICATION</scope>
</reference>
<feature type="region of interest" description="Disordered" evidence="1">
    <location>
        <begin position="53"/>
        <end position="164"/>
    </location>
</feature>
<accession>A0A7M4FYX6</accession>
<feature type="compositionally biased region" description="Polar residues" evidence="1">
    <location>
        <begin position="227"/>
        <end position="249"/>
    </location>
</feature>
<evidence type="ECO:0000256" key="1">
    <source>
        <dbReference type="SAM" id="MobiDB-lite"/>
    </source>
</evidence>
<name>A0A7M4FYX6_CROPO</name>
<organism evidence="2 3">
    <name type="scientific">Crocodylus porosus</name>
    <name type="common">Saltwater crocodile</name>
    <name type="synonym">Estuarine crocodile</name>
    <dbReference type="NCBI Taxonomy" id="8502"/>
    <lineage>
        <taxon>Eukaryota</taxon>
        <taxon>Metazoa</taxon>
        <taxon>Chordata</taxon>
        <taxon>Craniata</taxon>
        <taxon>Vertebrata</taxon>
        <taxon>Euteleostomi</taxon>
        <taxon>Archelosauria</taxon>
        <taxon>Archosauria</taxon>
        <taxon>Crocodylia</taxon>
        <taxon>Longirostres</taxon>
        <taxon>Crocodylidae</taxon>
        <taxon>Crocodylus</taxon>
    </lineage>
</organism>
<feature type="compositionally biased region" description="Basic and acidic residues" evidence="1">
    <location>
        <begin position="103"/>
        <end position="118"/>
    </location>
</feature>
<sequence length="249" mass="28118">MVEQESQRDLKGHNLDLKETLLSNQDNKKVDRIIFCVFLEVDYKIFKKKMGEFFPIDDENEEEAEMSEDTEGLEQEGQPPSPTKCKSKQVEDLQDDKEDDNGTEEKQSTEETEGRSQEADETMPSDVPSQPSEEEIEMHVDKESSKDFKATQENDPAHREMCEQDEAEESLLIQEDAVKVEKPVIPVIDEDKEGNKKEKTGATPGKGKPSAEPVKAENPCDTEDISSNDAEMNSQVESINESTESQPED</sequence>
<feature type="region of interest" description="Disordered" evidence="1">
    <location>
        <begin position="183"/>
        <end position="249"/>
    </location>
</feature>
<feature type="compositionally biased region" description="Acidic residues" evidence="1">
    <location>
        <begin position="55"/>
        <end position="74"/>
    </location>
</feature>
<reference evidence="2" key="2">
    <citation type="submission" date="2025-09" db="UniProtKB">
        <authorList>
            <consortium name="Ensembl"/>
        </authorList>
    </citation>
    <scope>IDENTIFICATION</scope>
</reference>
<evidence type="ECO:0000313" key="3">
    <source>
        <dbReference type="Proteomes" id="UP000594220"/>
    </source>
</evidence>
<feature type="compositionally biased region" description="Basic and acidic residues" evidence="1">
    <location>
        <begin position="137"/>
        <end position="162"/>
    </location>
</feature>
<evidence type="ECO:0000313" key="2">
    <source>
        <dbReference type="Ensembl" id="ENSCPRP00005017906.1"/>
    </source>
</evidence>